<accession>A0A8J2Z5D4</accession>
<dbReference type="Gene3D" id="3.40.50.1000">
    <property type="entry name" value="HAD superfamily/HAD-like"/>
    <property type="match status" value="1"/>
</dbReference>
<reference evidence="1" key="1">
    <citation type="journal article" date="2014" name="Int. J. Syst. Evol. Microbiol.">
        <title>Complete genome sequence of Corynebacterium casei LMG S-19264T (=DSM 44701T), isolated from a smear-ripened cheese.</title>
        <authorList>
            <consortium name="US DOE Joint Genome Institute (JGI-PGF)"/>
            <person name="Walter F."/>
            <person name="Albersmeier A."/>
            <person name="Kalinowski J."/>
            <person name="Ruckert C."/>
        </authorList>
    </citation>
    <scope>NUCLEOTIDE SEQUENCE</scope>
    <source>
        <strain evidence="1">CGMCC 1.15758</strain>
    </source>
</reference>
<name>A0A8J2Z5D4_9GAMM</name>
<reference evidence="1" key="2">
    <citation type="submission" date="2020-09" db="EMBL/GenBank/DDBJ databases">
        <authorList>
            <person name="Sun Q."/>
            <person name="Zhou Y."/>
        </authorList>
    </citation>
    <scope>NUCLEOTIDE SEQUENCE</scope>
    <source>
        <strain evidence="1">CGMCC 1.15758</strain>
    </source>
</reference>
<dbReference type="InterPro" id="IPR036412">
    <property type="entry name" value="HAD-like_sf"/>
</dbReference>
<dbReference type="SUPFAM" id="SSF56784">
    <property type="entry name" value="HAD-like"/>
    <property type="match status" value="1"/>
</dbReference>
<dbReference type="Proteomes" id="UP000636949">
    <property type="component" value="Unassembled WGS sequence"/>
</dbReference>
<dbReference type="EMBL" id="BMJS01000020">
    <property type="protein sequence ID" value="GGG00767.1"/>
    <property type="molecule type" value="Genomic_DNA"/>
</dbReference>
<organism evidence="1 2">
    <name type="scientific">Cysteiniphilum litorale</name>
    <dbReference type="NCBI Taxonomy" id="2056700"/>
    <lineage>
        <taxon>Bacteria</taxon>
        <taxon>Pseudomonadati</taxon>
        <taxon>Pseudomonadota</taxon>
        <taxon>Gammaproteobacteria</taxon>
        <taxon>Thiotrichales</taxon>
        <taxon>Fastidiosibacteraceae</taxon>
        <taxon>Cysteiniphilum</taxon>
    </lineage>
</organism>
<comment type="caution">
    <text evidence="1">The sequence shown here is derived from an EMBL/GenBank/DDBJ whole genome shotgun (WGS) entry which is preliminary data.</text>
</comment>
<dbReference type="AlphaFoldDB" id="A0A8J2Z5D4"/>
<keyword evidence="2" id="KW-1185">Reference proteome</keyword>
<dbReference type="InterPro" id="IPR027706">
    <property type="entry name" value="PGP_Pase"/>
</dbReference>
<evidence type="ECO:0000313" key="1">
    <source>
        <dbReference type="EMBL" id="GGG00767.1"/>
    </source>
</evidence>
<protein>
    <submittedName>
        <fullName evidence="1">Haloacid dehalogenase</fullName>
    </submittedName>
</protein>
<dbReference type="OrthoDB" id="5605017at2"/>
<gene>
    <name evidence="1" type="ORF">GCM10010995_17690</name>
</gene>
<dbReference type="RefSeq" id="WP_117003040.1">
    <property type="nucleotide sequence ID" value="NZ_BMJS01000020.1"/>
</dbReference>
<evidence type="ECO:0000313" key="2">
    <source>
        <dbReference type="Proteomes" id="UP000636949"/>
    </source>
</evidence>
<dbReference type="GO" id="GO:0008962">
    <property type="term" value="F:phosphatidylglycerophosphatase activity"/>
    <property type="evidence" value="ECO:0007669"/>
    <property type="project" value="InterPro"/>
</dbReference>
<proteinExistence type="predicted"/>
<dbReference type="Pfam" id="PF09419">
    <property type="entry name" value="PGP_phosphatase"/>
    <property type="match status" value="1"/>
</dbReference>
<sequence length="187" mass="21589">MGRFSFTIKMSWYQRKKIKAIAQRKHQVENVIQLNPEKLKKSGIRYIALDFDGVLAPHGQPLPDEKILNWLNALTEKYSEHNIFILSNMPTAERAQYFATHFPNIRFIDGVAKKPYPDGLLKIQELAQCKAHELALVDDRLLTGCLACILAGSFPILVMSPYSNYKRRPFQESFFGLLRFIEKSIFL</sequence>
<dbReference type="InterPro" id="IPR023214">
    <property type="entry name" value="HAD_sf"/>
</dbReference>